<evidence type="ECO:0000313" key="2">
    <source>
        <dbReference type="EMBL" id="KAK5868609.1"/>
    </source>
</evidence>
<name>A0AAN7XXS6_ELEMC</name>
<organism evidence="2 3">
    <name type="scientific">Eleginops maclovinus</name>
    <name type="common">Patagonian blennie</name>
    <name type="synonym">Eleginus maclovinus</name>
    <dbReference type="NCBI Taxonomy" id="56733"/>
    <lineage>
        <taxon>Eukaryota</taxon>
        <taxon>Metazoa</taxon>
        <taxon>Chordata</taxon>
        <taxon>Craniata</taxon>
        <taxon>Vertebrata</taxon>
        <taxon>Euteleostomi</taxon>
        <taxon>Actinopterygii</taxon>
        <taxon>Neopterygii</taxon>
        <taxon>Teleostei</taxon>
        <taxon>Neoteleostei</taxon>
        <taxon>Acanthomorphata</taxon>
        <taxon>Eupercaria</taxon>
        <taxon>Perciformes</taxon>
        <taxon>Notothenioidei</taxon>
        <taxon>Eleginopidae</taxon>
        <taxon>Eleginops</taxon>
    </lineage>
</organism>
<proteinExistence type="predicted"/>
<keyword evidence="3" id="KW-1185">Reference proteome</keyword>
<evidence type="ECO:0000313" key="3">
    <source>
        <dbReference type="Proteomes" id="UP001346869"/>
    </source>
</evidence>
<accession>A0AAN7XXS6</accession>
<protein>
    <submittedName>
        <fullName evidence="2">Uncharacterized protein</fullName>
    </submittedName>
</protein>
<gene>
    <name evidence="2" type="ORF">PBY51_009609</name>
</gene>
<comment type="caution">
    <text evidence="2">The sequence shown here is derived from an EMBL/GenBank/DDBJ whole genome shotgun (WGS) entry which is preliminary data.</text>
</comment>
<feature type="region of interest" description="Disordered" evidence="1">
    <location>
        <begin position="81"/>
        <end position="101"/>
    </location>
</feature>
<evidence type="ECO:0000256" key="1">
    <source>
        <dbReference type="SAM" id="MobiDB-lite"/>
    </source>
</evidence>
<sequence length="101" mass="10762">MYTSSFLVVRVTHRQYSSILSPSKLRLQQGHQKLVPPPPAYASSPFLLTAPTSLSTSCSWAGVAVLPHHINLSVTPMLSPLVTPAEPRSSPPPTVSSGSDN</sequence>
<dbReference type="Proteomes" id="UP001346869">
    <property type="component" value="Unassembled WGS sequence"/>
</dbReference>
<reference evidence="2 3" key="1">
    <citation type="journal article" date="2023" name="Genes (Basel)">
        <title>Chromosome-Level Genome Assembly and Circadian Gene Repertoire of the Patagonia Blennie Eleginops maclovinus-The Closest Ancestral Proxy of Antarctic Cryonotothenioids.</title>
        <authorList>
            <person name="Cheng C.C."/>
            <person name="Rivera-Colon A.G."/>
            <person name="Minhas B.F."/>
            <person name="Wilson L."/>
            <person name="Rayamajhi N."/>
            <person name="Vargas-Chacoff L."/>
            <person name="Catchen J.M."/>
        </authorList>
    </citation>
    <scope>NUCLEOTIDE SEQUENCE [LARGE SCALE GENOMIC DNA]</scope>
    <source>
        <strain evidence="2">JMC-PN-2008</strain>
    </source>
</reference>
<reference evidence="2 3" key="2">
    <citation type="journal article" date="2023" name="Mol. Biol. Evol.">
        <title>Genomics of Secondarily Temperate Adaptation in the Only Non-Antarctic Icefish.</title>
        <authorList>
            <person name="Rivera-Colon A.G."/>
            <person name="Rayamajhi N."/>
            <person name="Minhas B.F."/>
            <person name="Madrigal G."/>
            <person name="Bilyk K.T."/>
            <person name="Yoon V."/>
            <person name="Hune M."/>
            <person name="Gregory S."/>
            <person name="Cheng C.H.C."/>
            <person name="Catchen J.M."/>
        </authorList>
    </citation>
    <scope>NUCLEOTIDE SEQUENCE [LARGE SCALE GENOMIC DNA]</scope>
    <source>
        <strain evidence="2">JMC-PN-2008</strain>
    </source>
</reference>
<dbReference type="EMBL" id="JAUZQC010000007">
    <property type="protein sequence ID" value="KAK5868609.1"/>
    <property type="molecule type" value="Genomic_DNA"/>
</dbReference>
<dbReference type="AlphaFoldDB" id="A0AAN7XXS6"/>